<accession>A0A6S4PLU0</accession>
<evidence type="ECO:0000313" key="2">
    <source>
        <dbReference type="Proteomes" id="UP000504827"/>
    </source>
</evidence>
<keyword evidence="2" id="KW-1185">Reference proteome</keyword>
<dbReference type="Proteomes" id="UP000504827">
    <property type="component" value="Segment"/>
</dbReference>
<sequence>MSPNQVAHKATQLLERIVEAETPPIITISNEIQKSTTEE</sequence>
<name>A0A6S4PLU0_9CAUD</name>
<dbReference type="EMBL" id="AP013542">
    <property type="protein sequence ID" value="BAQ94184.1"/>
    <property type="molecule type" value="Genomic_DNA"/>
</dbReference>
<protein>
    <submittedName>
        <fullName evidence="1">Uncharacterized protein</fullName>
    </submittedName>
</protein>
<organism evidence="1 2">
    <name type="scientific">uncultured phage_MedDCM-OCT-S35-C6</name>
    <dbReference type="NCBI Taxonomy" id="2741075"/>
    <lineage>
        <taxon>Viruses</taxon>
        <taxon>Duplodnaviria</taxon>
        <taxon>Heunggongvirae</taxon>
        <taxon>Uroviricota</taxon>
        <taxon>Caudoviricetes</taxon>
        <taxon>Autographivirales</taxon>
        <taxon>Pelagivirus</taxon>
        <taxon>Pelagivirus S35C6</taxon>
    </lineage>
</organism>
<evidence type="ECO:0000313" key="1">
    <source>
        <dbReference type="EMBL" id="BAQ94184.1"/>
    </source>
</evidence>
<proteinExistence type="predicted"/>
<reference evidence="1 2" key="1">
    <citation type="journal article" date="2013" name="PLoS Genet.">
        <title>Expanding the Marine Virosphere Using Metagenomics.</title>
        <authorList>
            <person name="Mizuno C.M."/>
            <person name="Rodriguez-Valera F."/>
            <person name="Kimes N.E."/>
            <person name="Ghai R."/>
        </authorList>
    </citation>
    <scope>NUCLEOTIDE SEQUENCE [LARGE SCALE GENOMIC DNA]</scope>
    <source>
        <strain evidence="1">UvMED-CGR-U-MedDCM-OCT-S35-C6</strain>
    </source>
</reference>